<evidence type="ECO:0000256" key="3">
    <source>
        <dbReference type="ARBA" id="ARBA00012261"/>
    </source>
</evidence>
<evidence type="ECO:0000259" key="9">
    <source>
        <dbReference type="Pfam" id="PF00551"/>
    </source>
</evidence>
<dbReference type="AlphaFoldDB" id="A0A0G1MN22"/>
<dbReference type="InterPro" id="IPR001555">
    <property type="entry name" value="GART_AS"/>
</dbReference>
<dbReference type="PROSITE" id="PS00373">
    <property type="entry name" value="GART"/>
    <property type="match status" value="1"/>
</dbReference>
<keyword evidence="5 8" id="KW-0808">Transferase</keyword>
<dbReference type="Pfam" id="PF00551">
    <property type="entry name" value="Formyl_trans_N"/>
    <property type="match status" value="1"/>
</dbReference>
<dbReference type="EMBL" id="LCJR01000010">
    <property type="protein sequence ID" value="KKT82192.1"/>
    <property type="molecule type" value="Genomic_DNA"/>
</dbReference>
<evidence type="ECO:0000256" key="1">
    <source>
        <dbReference type="ARBA" id="ARBA00002606"/>
    </source>
</evidence>
<dbReference type="InterPro" id="IPR005794">
    <property type="entry name" value="Fmt"/>
</dbReference>
<evidence type="ECO:0000256" key="7">
    <source>
        <dbReference type="ARBA" id="ARBA00048558"/>
    </source>
</evidence>
<dbReference type="SUPFAM" id="SSF53328">
    <property type="entry name" value="Formyltransferase"/>
    <property type="match status" value="1"/>
</dbReference>
<keyword evidence="6 8" id="KW-0648">Protein biosynthesis</keyword>
<feature type="binding site" evidence="8">
    <location>
        <begin position="115"/>
        <end position="118"/>
    </location>
    <ligand>
        <name>(6S)-5,6,7,8-tetrahydrofolate</name>
        <dbReference type="ChEBI" id="CHEBI:57453"/>
    </ligand>
</feature>
<dbReference type="SUPFAM" id="SSF50486">
    <property type="entry name" value="FMT C-terminal domain-like"/>
    <property type="match status" value="1"/>
</dbReference>
<evidence type="ECO:0000256" key="5">
    <source>
        <dbReference type="ARBA" id="ARBA00022679"/>
    </source>
</evidence>
<dbReference type="Gene3D" id="3.10.25.10">
    <property type="entry name" value="Formyl transferase, C-terminal domain"/>
    <property type="match status" value="1"/>
</dbReference>
<dbReference type="NCBIfam" id="TIGR00460">
    <property type="entry name" value="fmt"/>
    <property type="match status" value="1"/>
</dbReference>
<dbReference type="HAMAP" id="MF_00182">
    <property type="entry name" value="Formyl_trans"/>
    <property type="match status" value="1"/>
</dbReference>
<evidence type="ECO:0000313" key="12">
    <source>
        <dbReference type="Proteomes" id="UP000034032"/>
    </source>
</evidence>
<dbReference type="EC" id="2.1.2.9" evidence="3 8"/>
<dbReference type="Proteomes" id="UP000034032">
    <property type="component" value="Unassembled WGS sequence"/>
</dbReference>
<organism evidence="11 12">
    <name type="scientific">Candidatus Yanofskybacteria bacterium GW2011_GWA2_44_9</name>
    <dbReference type="NCBI Taxonomy" id="1619025"/>
    <lineage>
        <taxon>Bacteria</taxon>
        <taxon>Candidatus Yanofskyibacteriota</taxon>
    </lineage>
</organism>
<dbReference type="Pfam" id="PF02911">
    <property type="entry name" value="Formyl_trans_C"/>
    <property type="match status" value="1"/>
</dbReference>
<evidence type="ECO:0000256" key="6">
    <source>
        <dbReference type="ARBA" id="ARBA00022917"/>
    </source>
</evidence>
<evidence type="ECO:0000256" key="2">
    <source>
        <dbReference type="ARBA" id="ARBA00010699"/>
    </source>
</evidence>
<sequence length="328" mass="36766">MLKSQDLNAVFFGTPAFAVPAFKYLLRGGYNIVAAVTQPEKLAGRQRITMPSHIKKAASEYHVPVLEPHDLKDDRFLKEFKKINPDIALVAAYGKIIPAEYLSIPKYGFINIHPSLLPKYRGPSPIQAAIMNGDDKTGVTIIKVDEKMDHGPILASQEFSISLPCRQAGNYEFSDYKTLEKELSEAGGKLLLEILPEYTAGKTKLTAQNHDQATFTKLLTRHDGKINWDRPAEEIYNRIRALNPEPGTWTLWQEKTLNIKVARPSCLEVLPPNIEAQSGTVVNLGNDVAVTTQKCYLILKQIQLEGRKAMDTRDFINGHPDFLNSRLK</sequence>
<evidence type="ECO:0000256" key="4">
    <source>
        <dbReference type="ARBA" id="ARBA00016014"/>
    </source>
</evidence>
<evidence type="ECO:0000313" key="11">
    <source>
        <dbReference type="EMBL" id="KKT82192.1"/>
    </source>
</evidence>
<reference evidence="11 12" key="1">
    <citation type="journal article" date="2015" name="Nature">
        <title>rRNA introns, odd ribosomes, and small enigmatic genomes across a large radiation of phyla.</title>
        <authorList>
            <person name="Brown C.T."/>
            <person name="Hug L.A."/>
            <person name="Thomas B.C."/>
            <person name="Sharon I."/>
            <person name="Castelle C.J."/>
            <person name="Singh A."/>
            <person name="Wilkins M.J."/>
            <person name="Williams K.H."/>
            <person name="Banfield J.F."/>
        </authorList>
    </citation>
    <scope>NUCLEOTIDE SEQUENCE [LARGE SCALE GENOMIC DNA]</scope>
</reference>
<feature type="domain" description="Formyl transferase C-terminal" evidence="10">
    <location>
        <begin position="219"/>
        <end position="319"/>
    </location>
</feature>
<name>A0A0G1MN22_9BACT</name>
<accession>A0A0G1MN22</accession>
<dbReference type="GO" id="GO:0004479">
    <property type="term" value="F:methionyl-tRNA formyltransferase activity"/>
    <property type="evidence" value="ECO:0007669"/>
    <property type="project" value="UniProtKB-UniRule"/>
</dbReference>
<comment type="similarity">
    <text evidence="2 8">Belongs to the Fmt family.</text>
</comment>
<dbReference type="PATRIC" id="fig|1619025.3.peg.420"/>
<dbReference type="PANTHER" id="PTHR11138">
    <property type="entry name" value="METHIONYL-TRNA FORMYLTRANSFERASE"/>
    <property type="match status" value="1"/>
</dbReference>
<dbReference type="InterPro" id="IPR041711">
    <property type="entry name" value="Met-tRNA-FMT_N"/>
</dbReference>
<dbReference type="InterPro" id="IPR044135">
    <property type="entry name" value="Met-tRNA-FMT_C"/>
</dbReference>
<dbReference type="InterPro" id="IPR036477">
    <property type="entry name" value="Formyl_transf_N_sf"/>
</dbReference>
<evidence type="ECO:0000256" key="8">
    <source>
        <dbReference type="HAMAP-Rule" id="MF_00182"/>
    </source>
</evidence>
<dbReference type="InterPro" id="IPR002376">
    <property type="entry name" value="Formyl_transf_N"/>
</dbReference>
<comment type="caution">
    <text evidence="11">The sequence shown here is derived from an EMBL/GenBank/DDBJ whole genome shotgun (WGS) entry which is preliminary data.</text>
</comment>
<evidence type="ECO:0000259" key="10">
    <source>
        <dbReference type="Pfam" id="PF02911"/>
    </source>
</evidence>
<dbReference type="InterPro" id="IPR005793">
    <property type="entry name" value="Formyl_trans_C"/>
</dbReference>
<dbReference type="Gene3D" id="3.40.50.170">
    <property type="entry name" value="Formyl transferase, N-terminal domain"/>
    <property type="match status" value="1"/>
</dbReference>
<dbReference type="InterPro" id="IPR011034">
    <property type="entry name" value="Formyl_transferase-like_C_sf"/>
</dbReference>
<dbReference type="PANTHER" id="PTHR11138:SF5">
    <property type="entry name" value="METHIONYL-TRNA FORMYLTRANSFERASE, MITOCHONDRIAL"/>
    <property type="match status" value="1"/>
</dbReference>
<comment type="function">
    <text evidence="1 8">Attaches a formyl group to the free amino group of methionyl-tRNA(fMet). The formyl group appears to play a dual role in the initiator identity of N-formylmethionyl-tRNA by promoting its recognition by IF2 and preventing the misappropriation of this tRNA by the elongation apparatus.</text>
</comment>
<dbReference type="InterPro" id="IPR037022">
    <property type="entry name" value="Formyl_trans_C_sf"/>
</dbReference>
<dbReference type="CDD" id="cd08646">
    <property type="entry name" value="FMT_core_Met-tRNA-FMT_N"/>
    <property type="match status" value="1"/>
</dbReference>
<dbReference type="CDD" id="cd08704">
    <property type="entry name" value="Met_tRNA_FMT_C"/>
    <property type="match status" value="1"/>
</dbReference>
<gene>
    <name evidence="8" type="primary">fmt</name>
    <name evidence="11" type="ORF">UW79_C0010G0029</name>
</gene>
<comment type="catalytic activity">
    <reaction evidence="7 8">
        <text>L-methionyl-tRNA(fMet) + (6R)-10-formyltetrahydrofolate = N-formyl-L-methionyl-tRNA(fMet) + (6S)-5,6,7,8-tetrahydrofolate + H(+)</text>
        <dbReference type="Rhea" id="RHEA:24380"/>
        <dbReference type="Rhea" id="RHEA-COMP:9952"/>
        <dbReference type="Rhea" id="RHEA-COMP:9953"/>
        <dbReference type="ChEBI" id="CHEBI:15378"/>
        <dbReference type="ChEBI" id="CHEBI:57453"/>
        <dbReference type="ChEBI" id="CHEBI:78530"/>
        <dbReference type="ChEBI" id="CHEBI:78844"/>
        <dbReference type="ChEBI" id="CHEBI:195366"/>
        <dbReference type="EC" id="2.1.2.9"/>
    </reaction>
</comment>
<protein>
    <recommendedName>
        <fullName evidence="4 8">Methionyl-tRNA formyltransferase</fullName>
        <ecNumber evidence="3 8">2.1.2.9</ecNumber>
    </recommendedName>
</protein>
<feature type="domain" description="Formyl transferase N-terminal" evidence="9">
    <location>
        <begin position="10"/>
        <end position="161"/>
    </location>
</feature>
<dbReference type="GO" id="GO:0005829">
    <property type="term" value="C:cytosol"/>
    <property type="evidence" value="ECO:0007669"/>
    <property type="project" value="TreeGrafter"/>
</dbReference>
<proteinExistence type="inferred from homology"/>